<dbReference type="InterPro" id="IPR014710">
    <property type="entry name" value="RmlC-like_jellyroll"/>
</dbReference>
<proteinExistence type="predicted"/>
<dbReference type="SUPFAM" id="SSF51197">
    <property type="entry name" value="Clavaminate synthase-like"/>
    <property type="match status" value="1"/>
</dbReference>
<evidence type="ECO:0000313" key="3">
    <source>
        <dbReference type="Proteomes" id="UP001138540"/>
    </source>
</evidence>
<evidence type="ECO:0000313" key="2">
    <source>
        <dbReference type="EMBL" id="MBB5987804.1"/>
    </source>
</evidence>
<feature type="domain" description="TehB/YeaR-like" evidence="1">
    <location>
        <begin position="8"/>
        <end position="82"/>
    </location>
</feature>
<dbReference type="Proteomes" id="UP001138540">
    <property type="component" value="Unassembled WGS sequence"/>
</dbReference>
<dbReference type="RefSeq" id="WP_184156458.1">
    <property type="nucleotide sequence ID" value="NZ_JACHKA010000001.1"/>
</dbReference>
<dbReference type="Gene3D" id="2.60.120.10">
    <property type="entry name" value="Jelly Rolls"/>
    <property type="match status" value="1"/>
</dbReference>
<sequence length="92" mass="10027">MIAPRPYRSTPVFDEETLPAALRASHSTKAGTWGLIRVIEGELRLTFPETGRILLLAPGKPGQVNPGEIHFVTPLGPMKMQVDFHSLPPLSA</sequence>
<accession>A0ABR6NNN1</accession>
<keyword evidence="3" id="KW-1185">Reference proteome</keyword>
<gene>
    <name evidence="2" type="ORF">HNP60_003778</name>
</gene>
<comment type="caution">
    <text evidence="2">The sequence shown here is derived from an EMBL/GenBank/DDBJ whole genome shotgun (WGS) entry which is preliminary data.</text>
</comment>
<reference evidence="2 3" key="1">
    <citation type="submission" date="2020-08" db="EMBL/GenBank/DDBJ databases">
        <title>Exploring microbial biodiversity for novel pathways involved in the catabolism of aromatic compounds derived from lignin.</title>
        <authorList>
            <person name="Elkins J."/>
        </authorList>
    </citation>
    <scope>NUCLEOTIDE SEQUENCE [LARGE SCALE GENOMIC DNA]</scope>
    <source>
        <strain evidence="2 3">B1D3A</strain>
    </source>
</reference>
<dbReference type="InterPro" id="IPR015392">
    <property type="entry name" value="TehB/YeaR-like_dom"/>
</dbReference>
<name>A0ABR6NNN1_9SPHN</name>
<organism evidence="2 3">
    <name type="scientific">Sphingobium lignivorans</name>
    <dbReference type="NCBI Taxonomy" id="2735886"/>
    <lineage>
        <taxon>Bacteria</taxon>
        <taxon>Pseudomonadati</taxon>
        <taxon>Pseudomonadota</taxon>
        <taxon>Alphaproteobacteria</taxon>
        <taxon>Sphingomonadales</taxon>
        <taxon>Sphingomonadaceae</taxon>
        <taxon>Sphingobium</taxon>
    </lineage>
</organism>
<dbReference type="EMBL" id="JACHKA010000001">
    <property type="protein sequence ID" value="MBB5987804.1"/>
    <property type="molecule type" value="Genomic_DNA"/>
</dbReference>
<evidence type="ECO:0000259" key="1">
    <source>
        <dbReference type="Pfam" id="PF09313"/>
    </source>
</evidence>
<dbReference type="Pfam" id="PF09313">
    <property type="entry name" value="TehB-like"/>
    <property type="match status" value="1"/>
</dbReference>
<protein>
    <submittedName>
        <fullName evidence="2">Tellurite resistance-related uncharacterized protein</fullName>
    </submittedName>
</protein>